<sequence>MQFKLFIDPLGRSSHPPSPPSITFPFMAKSTSANASLLPLLFFAILLASFTISESRILRGLQAVTRINTIASKHILRDLGLDPFVLQNHQKRSLCANSERVAPGGPDPQHHSLPPF</sequence>
<keyword evidence="2" id="KW-1185">Reference proteome</keyword>
<evidence type="ECO:0000313" key="2">
    <source>
        <dbReference type="Proteomes" id="UP000828048"/>
    </source>
</evidence>
<organism evidence="1 2">
    <name type="scientific">Vaccinium darrowii</name>
    <dbReference type="NCBI Taxonomy" id="229202"/>
    <lineage>
        <taxon>Eukaryota</taxon>
        <taxon>Viridiplantae</taxon>
        <taxon>Streptophyta</taxon>
        <taxon>Embryophyta</taxon>
        <taxon>Tracheophyta</taxon>
        <taxon>Spermatophyta</taxon>
        <taxon>Magnoliopsida</taxon>
        <taxon>eudicotyledons</taxon>
        <taxon>Gunneridae</taxon>
        <taxon>Pentapetalae</taxon>
        <taxon>asterids</taxon>
        <taxon>Ericales</taxon>
        <taxon>Ericaceae</taxon>
        <taxon>Vaccinioideae</taxon>
        <taxon>Vaccinieae</taxon>
        <taxon>Vaccinium</taxon>
    </lineage>
</organism>
<name>A0ACB7XPC8_9ERIC</name>
<gene>
    <name evidence="1" type="ORF">Vadar_008655</name>
</gene>
<dbReference type="Proteomes" id="UP000828048">
    <property type="component" value="Chromosome 1"/>
</dbReference>
<proteinExistence type="predicted"/>
<evidence type="ECO:0000313" key="1">
    <source>
        <dbReference type="EMBL" id="KAH7842743.1"/>
    </source>
</evidence>
<accession>A0ACB7XPC8</accession>
<reference evidence="1 2" key="1">
    <citation type="journal article" date="2021" name="Hortic Res">
        <title>High-quality reference genome and annotation aids understanding of berry development for evergreen blueberry (Vaccinium darrowii).</title>
        <authorList>
            <person name="Yu J."/>
            <person name="Hulse-Kemp A.M."/>
            <person name="Babiker E."/>
            <person name="Staton M."/>
        </authorList>
    </citation>
    <scope>NUCLEOTIDE SEQUENCE [LARGE SCALE GENOMIC DNA]</scope>
    <source>
        <strain evidence="2">cv. NJ 8807/NJ 8810</strain>
        <tissue evidence="1">Young leaf</tissue>
    </source>
</reference>
<comment type="caution">
    <text evidence="1">The sequence shown here is derived from an EMBL/GenBank/DDBJ whole genome shotgun (WGS) entry which is preliminary data.</text>
</comment>
<protein>
    <submittedName>
        <fullName evidence="1">Uncharacterized protein</fullName>
    </submittedName>
</protein>
<dbReference type="EMBL" id="CM037151">
    <property type="protein sequence ID" value="KAH7842743.1"/>
    <property type="molecule type" value="Genomic_DNA"/>
</dbReference>